<keyword evidence="2" id="KW-1185">Reference proteome</keyword>
<proteinExistence type="predicted"/>
<evidence type="ECO:0000313" key="1">
    <source>
        <dbReference type="EMBL" id="KAK8769829.1"/>
    </source>
</evidence>
<gene>
    <name evidence="1" type="ORF">V5799_013708</name>
</gene>
<accession>A0AAQ4E557</accession>
<dbReference type="EMBL" id="JARKHS020022001">
    <property type="protein sequence ID" value="KAK8769829.1"/>
    <property type="molecule type" value="Genomic_DNA"/>
</dbReference>
<reference evidence="1 2" key="1">
    <citation type="journal article" date="2023" name="Arcadia Sci">
        <title>De novo assembly of a long-read Amblyomma americanum tick genome.</title>
        <authorList>
            <person name="Chou S."/>
            <person name="Poskanzer K.E."/>
            <person name="Rollins M."/>
            <person name="Thuy-Boun P.S."/>
        </authorList>
    </citation>
    <scope>NUCLEOTIDE SEQUENCE [LARGE SCALE GENOMIC DNA]</scope>
    <source>
        <strain evidence="1">F_SG_1</strain>
        <tissue evidence="1">Salivary glands</tissue>
    </source>
</reference>
<name>A0AAQ4E557_AMBAM</name>
<dbReference type="Proteomes" id="UP001321473">
    <property type="component" value="Unassembled WGS sequence"/>
</dbReference>
<dbReference type="AlphaFoldDB" id="A0AAQ4E557"/>
<comment type="caution">
    <text evidence="1">The sequence shown here is derived from an EMBL/GenBank/DDBJ whole genome shotgun (WGS) entry which is preliminary data.</text>
</comment>
<sequence length="114" mass="12834">MAHGTTITTCSLRTHFCHLLVTCQETPTCSMLLPTKWYQPQVSAISSQVQPLNEAGLLLGNIWSTLRRPFSCRNGFHLLAKHTLHFLPLQYFARPVFCVSFSRPRSVALCQSVS</sequence>
<organism evidence="1 2">
    <name type="scientific">Amblyomma americanum</name>
    <name type="common">Lone star tick</name>
    <dbReference type="NCBI Taxonomy" id="6943"/>
    <lineage>
        <taxon>Eukaryota</taxon>
        <taxon>Metazoa</taxon>
        <taxon>Ecdysozoa</taxon>
        <taxon>Arthropoda</taxon>
        <taxon>Chelicerata</taxon>
        <taxon>Arachnida</taxon>
        <taxon>Acari</taxon>
        <taxon>Parasitiformes</taxon>
        <taxon>Ixodida</taxon>
        <taxon>Ixodoidea</taxon>
        <taxon>Ixodidae</taxon>
        <taxon>Amblyomminae</taxon>
        <taxon>Amblyomma</taxon>
    </lineage>
</organism>
<evidence type="ECO:0000313" key="2">
    <source>
        <dbReference type="Proteomes" id="UP001321473"/>
    </source>
</evidence>
<protein>
    <submittedName>
        <fullName evidence="1">Uncharacterized protein</fullName>
    </submittedName>
</protein>